<evidence type="ECO:0000256" key="1">
    <source>
        <dbReference type="ARBA" id="ARBA00022679"/>
    </source>
</evidence>
<dbReference type="PANTHER" id="PTHR12283:SF2">
    <property type="entry name" value="PEPTIDE HYDROLASE"/>
    <property type="match status" value="1"/>
</dbReference>
<feature type="chain" id="PRO_5025716016" description="Peptide hydrolase" evidence="3">
    <location>
        <begin position="32"/>
        <end position="379"/>
    </location>
</feature>
<dbReference type="EMBL" id="ML978067">
    <property type="protein sequence ID" value="KAF2019582.1"/>
    <property type="molecule type" value="Genomic_DNA"/>
</dbReference>
<evidence type="ECO:0000256" key="2">
    <source>
        <dbReference type="ARBA" id="ARBA00023315"/>
    </source>
</evidence>
<keyword evidence="1" id="KW-0808">Transferase</keyword>
<dbReference type="InterPro" id="IPR007484">
    <property type="entry name" value="Peptidase_M28"/>
</dbReference>
<keyword evidence="3" id="KW-0862">Zinc</keyword>
<dbReference type="AlphaFoldDB" id="A0A6A5Y240"/>
<organism evidence="5 6">
    <name type="scientific">Aaosphaeria arxii CBS 175.79</name>
    <dbReference type="NCBI Taxonomy" id="1450172"/>
    <lineage>
        <taxon>Eukaryota</taxon>
        <taxon>Fungi</taxon>
        <taxon>Dikarya</taxon>
        <taxon>Ascomycota</taxon>
        <taxon>Pezizomycotina</taxon>
        <taxon>Dothideomycetes</taxon>
        <taxon>Pleosporomycetidae</taxon>
        <taxon>Pleosporales</taxon>
        <taxon>Pleosporales incertae sedis</taxon>
        <taxon>Aaosphaeria</taxon>
    </lineage>
</organism>
<evidence type="ECO:0000313" key="5">
    <source>
        <dbReference type="EMBL" id="KAF2019582.1"/>
    </source>
</evidence>
<dbReference type="Proteomes" id="UP000799778">
    <property type="component" value="Unassembled WGS sequence"/>
</dbReference>
<dbReference type="Gene3D" id="3.40.630.10">
    <property type="entry name" value="Zn peptidases"/>
    <property type="match status" value="1"/>
</dbReference>
<keyword evidence="6" id="KW-1185">Reference proteome</keyword>
<proteinExistence type="inferred from homology"/>
<dbReference type="CDD" id="cd03880">
    <property type="entry name" value="M28_QC_like"/>
    <property type="match status" value="1"/>
</dbReference>
<dbReference type="SUPFAM" id="SSF53187">
    <property type="entry name" value="Zn-dependent exopeptidases"/>
    <property type="match status" value="1"/>
</dbReference>
<evidence type="ECO:0000313" key="6">
    <source>
        <dbReference type="Proteomes" id="UP000799778"/>
    </source>
</evidence>
<comment type="similarity">
    <text evidence="3">Belongs to the peptidase M28 family.</text>
</comment>
<keyword evidence="3" id="KW-0378">Hydrolase</keyword>
<keyword evidence="2" id="KW-0012">Acyltransferase</keyword>
<accession>A0A6A5Y240</accession>
<feature type="signal peptide" evidence="3">
    <location>
        <begin position="1"/>
        <end position="31"/>
    </location>
</feature>
<dbReference type="InterPro" id="IPR040234">
    <property type="entry name" value="QC/QCL"/>
</dbReference>
<feature type="domain" description="Peptidase M28" evidence="4">
    <location>
        <begin position="126"/>
        <end position="359"/>
    </location>
</feature>
<evidence type="ECO:0000259" key="4">
    <source>
        <dbReference type="Pfam" id="PF04389"/>
    </source>
</evidence>
<keyword evidence="3" id="KW-0732">Signal</keyword>
<dbReference type="EC" id="3.4.-.-" evidence="3"/>
<keyword evidence="3" id="KW-0645">Protease</keyword>
<dbReference type="GO" id="GO:0008270">
    <property type="term" value="F:zinc ion binding"/>
    <property type="evidence" value="ECO:0007669"/>
    <property type="project" value="TreeGrafter"/>
</dbReference>
<gene>
    <name evidence="5" type="ORF">BU24DRAFT_431332</name>
</gene>
<dbReference type="GO" id="GO:0016603">
    <property type="term" value="F:glutaminyl-peptide cyclotransferase activity"/>
    <property type="evidence" value="ECO:0007669"/>
    <property type="project" value="InterPro"/>
</dbReference>
<dbReference type="PANTHER" id="PTHR12283">
    <property type="entry name" value="GLUTAMINYL-PEPTIDE CYCLOTRANSFERASE"/>
    <property type="match status" value="1"/>
</dbReference>
<keyword evidence="3" id="KW-0479">Metal-binding</keyword>
<sequence>MRVPFTSSPSRPNAWLTILQLWTLTASLVSAYKPLSDSFLRAIPMPESSDFDIHTGSMLSPILIPRVPGTAGQKKVQEHFASWFQRELPKWTVEWQNSTSRTSISGNVEIPFGNMIIRREPPWTKPGQTNYLTLAAHYDSKYEPEGFIGAIDSAAPCAMLMQVAKNLDKYVTQMYDEMAELGEGGTVEMDMGIQILLLDGEEAFQKWTDTDSLYGARALAEKWATTPNPPSAKFYKYRNPLNQISMFMLLDLLGSAEPMIPSYFSETHWAYQNLATIETRMRELRLLETKPKENFLPDEGRNRTFGGISDDHLPFIKQGVPILHVIPSPFPHVWHKIEDDGEHLDMPTVRDWARIVTAFALEWLDMMEVWSDPGDNPES</sequence>
<name>A0A6A5Y240_9PLEO</name>
<reference evidence="5" key="1">
    <citation type="journal article" date="2020" name="Stud. Mycol.">
        <title>101 Dothideomycetes genomes: a test case for predicting lifestyles and emergence of pathogens.</title>
        <authorList>
            <person name="Haridas S."/>
            <person name="Albert R."/>
            <person name="Binder M."/>
            <person name="Bloem J."/>
            <person name="Labutti K."/>
            <person name="Salamov A."/>
            <person name="Andreopoulos B."/>
            <person name="Baker S."/>
            <person name="Barry K."/>
            <person name="Bills G."/>
            <person name="Bluhm B."/>
            <person name="Cannon C."/>
            <person name="Castanera R."/>
            <person name="Culley D."/>
            <person name="Daum C."/>
            <person name="Ezra D."/>
            <person name="Gonzalez J."/>
            <person name="Henrissat B."/>
            <person name="Kuo A."/>
            <person name="Liang C."/>
            <person name="Lipzen A."/>
            <person name="Lutzoni F."/>
            <person name="Magnuson J."/>
            <person name="Mondo S."/>
            <person name="Nolan M."/>
            <person name="Ohm R."/>
            <person name="Pangilinan J."/>
            <person name="Park H.-J."/>
            <person name="Ramirez L."/>
            <person name="Alfaro M."/>
            <person name="Sun H."/>
            <person name="Tritt A."/>
            <person name="Yoshinaga Y."/>
            <person name="Zwiers L.-H."/>
            <person name="Turgeon B."/>
            <person name="Goodwin S."/>
            <person name="Spatafora J."/>
            <person name="Crous P."/>
            <person name="Grigoriev I."/>
        </authorList>
    </citation>
    <scope>NUCLEOTIDE SEQUENCE</scope>
    <source>
        <strain evidence="5">CBS 175.79</strain>
    </source>
</reference>
<evidence type="ECO:0000256" key="3">
    <source>
        <dbReference type="RuleBase" id="RU361240"/>
    </source>
</evidence>
<protein>
    <recommendedName>
        <fullName evidence="3">Peptide hydrolase</fullName>
        <ecNumber evidence="3">3.4.-.-</ecNumber>
    </recommendedName>
</protein>
<dbReference type="GeneID" id="54287260"/>
<dbReference type="Pfam" id="PF04389">
    <property type="entry name" value="Peptidase_M28"/>
    <property type="match status" value="1"/>
</dbReference>
<dbReference type="GO" id="GO:0008233">
    <property type="term" value="F:peptidase activity"/>
    <property type="evidence" value="ECO:0007669"/>
    <property type="project" value="UniProtKB-KW"/>
</dbReference>
<dbReference type="OrthoDB" id="3907302at2759"/>
<dbReference type="GO" id="GO:0006508">
    <property type="term" value="P:proteolysis"/>
    <property type="evidence" value="ECO:0007669"/>
    <property type="project" value="UniProtKB-KW"/>
</dbReference>
<dbReference type="InterPro" id="IPR037457">
    <property type="entry name" value="M28_QC"/>
</dbReference>
<dbReference type="RefSeq" id="XP_033387921.1">
    <property type="nucleotide sequence ID" value="XM_033529863.1"/>
</dbReference>